<protein>
    <recommendedName>
        <fullName evidence="10">Fibronectin type-III domain-containing protein</fullName>
    </recommendedName>
</protein>
<dbReference type="Pfam" id="PF20009">
    <property type="entry name" value="GEVED"/>
    <property type="match status" value="1"/>
</dbReference>
<dbReference type="SMART" id="SM00060">
    <property type="entry name" value="FN3"/>
    <property type="match status" value="1"/>
</dbReference>
<evidence type="ECO:0000256" key="5">
    <source>
        <dbReference type="ARBA" id="ARBA00022801"/>
    </source>
</evidence>
<evidence type="ECO:0000256" key="8">
    <source>
        <dbReference type="PIRSR" id="PIRSR623612-1"/>
    </source>
</evidence>
<dbReference type="InterPro" id="IPR045474">
    <property type="entry name" value="GEVED"/>
</dbReference>
<keyword evidence="7" id="KW-0482">Metalloprotease</keyword>
<dbReference type="AlphaFoldDB" id="A0A2P6C865"/>
<feature type="domain" description="Fibronectin type-III" evidence="10">
    <location>
        <begin position="567"/>
        <end position="647"/>
    </location>
</feature>
<comment type="caution">
    <text evidence="11">The sequence shown here is derived from an EMBL/GenBank/DDBJ whole genome shotgun (WGS) entry which is preliminary data.</text>
</comment>
<dbReference type="EMBL" id="MSCK01000002">
    <property type="protein sequence ID" value="PQJ69090.1"/>
    <property type="molecule type" value="Genomic_DNA"/>
</dbReference>
<dbReference type="InterPro" id="IPR003961">
    <property type="entry name" value="FN3_dom"/>
</dbReference>
<dbReference type="RefSeq" id="WP_105050023.1">
    <property type="nucleotide sequence ID" value="NZ_CP150661.1"/>
</dbReference>
<dbReference type="CDD" id="cd09597">
    <property type="entry name" value="M4_TLP"/>
    <property type="match status" value="1"/>
</dbReference>
<dbReference type="GO" id="GO:0046872">
    <property type="term" value="F:metal ion binding"/>
    <property type="evidence" value="ECO:0007669"/>
    <property type="project" value="UniProtKB-KW"/>
</dbReference>
<evidence type="ECO:0000256" key="2">
    <source>
        <dbReference type="ARBA" id="ARBA00022670"/>
    </source>
</evidence>
<evidence type="ECO:0000256" key="1">
    <source>
        <dbReference type="ARBA" id="ARBA00009388"/>
    </source>
</evidence>
<dbReference type="SUPFAM" id="SSF49265">
    <property type="entry name" value="Fibronectin type III"/>
    <property type="match status" value="1"/>
</dbReference>
<sequence>MMYKNFKNVVITCFFLIGLLTTNAQEGKNTKFIKLNDSSKKSLQRAPDILRKKLKLSPDENLLKIKTETDKLGFTHEKYQQQFKGIKVEFANYIAHSKNNSIKTMNGSFYDVGKVNTIPNISKETAFTKAISYIDAKQYLWQNPEEAKIMNNYKKPVGELLILPKEITKHKKARLVYKFDIYATKPISRNYIYVDAHSGKVVYKDAIIKHLNSSKKHGSHKKTETPNVNTAFVAGNAATKYSGNQNIETTLSGGNYILRETSRGNGIETYNMELRINYNSAIDFTDNDNNWTASEHANSDEDNAALDAHWGAEKTYDYFYQTYNRNSYDNNGAAIKSYVHFDLIEYGYSNQDNAFWNGSVMTYGDGTSFSPLTSLDIAAHEIGHAVCENTANLTYSYESGAMNEGFSDIWAASVEYYADPTKDTWLLGEEIGGPIRSLSNPNAYGQPDTYKGTNWYSGSGDNGGVHYNSGVLNHWFYILSVGKSGTNDNGDSYNVTGINITKAAAIAYRTESVYLSSGSQYADARTAGIQSAEDLYGVNSPEVIATTNAFYAVGIGAEFVQTCTLEAPSNLSATSITNNSFTLSWNAVSNAASYDVTVGAATTNVTTTSFNATNLLSGTTYNVSVIANCSSGGSGTSTSTNITTTGSTPLSYCNAASTNVNDEYISKVQLGTINNTSGGQFYSDFTSISTNLNKGGVYTLTVTPTWTGTSYSEGYAAWIDYNQDGDFNDAGEQILSQNATKTTPVNTTITIPNSALNGTTRMRISMKYNGTPTSCESFNYGEVEDYTVQIDNETQTVDTTAPIITLNGASTINLTVGDTYNELGATATDNIDGDITANITTSGNVNTAIEGTYTITYNVTDTSNNSSSTTRTVLVSAAITGSTTILHEAFFESGWNGWSDGGTDCFRYTGSRSYEGNYSIRIRDNSGIGSAMTSPTFNLTSYNSVEIEFYFYSYSMENGEDFWLRYYNGSSWTTVAAWASGTNFENNNYYTAKITLNNADVNFATNAAFRFQNDASNNSDYIYIDQVTIKGIVGNGVTENSINALPSTNTGFTANNNLFNGDKMIYPNPAIDILNINPNFSLLSSNYSITNVLGQIISSGIIKNNAVNISTLKKGIYLIKLTDEEETFTRKFIKQ</sequence>
<dbReference type="InterPro" id="IPR023612">
    <property type="entry name" value="Peptidase_M4"/>
</dbReference>
<keyword evidence="4 9" id="KW-0732">Signal</keyword>
<feature type="active site" evidence="8">
    <location>
        <position position="381"/>
    </location>
</feature>
<evidence type="ECO:0000256" key="7">
    <source>
        <dbReference type="ARBA" id="ARBA00023049"/>
    </source>
</evidence>
<dbReference type="InterPro" id="IPR050728">
    <property type="entry name" value="Zinc_Metalloprotease_M4"/>
</dbReference>
<keyword evidence="5" id="KW-0378">Hydrolase</keyword>
<dbReference type="Pfam" id="PF18962">
    <property type="entry name" value="Por_Secre_tail"/>
    <property type="match status" value="1"/>
</dbReference>
<evidence type="ECO:0000259" key="10">
    <source>
        <dbReference type="PROSITE" id="PS50853"/>
    </source>
</evidence>
<keyword evidence="12" id="KW-1185">Reference proteome</keyword>
<dbReference type="InterPro" id="IPR013856">
    <property type="entry name" value="Peptidase_M4_domain"/>
</dbReference>
<dbReference type="NCBIfam" id="TIGR04183">
    <property type="entry name" value="Por_Secre_tail"/>
    <property type="match status" value="1"/>
</dbReference>
<dbReference type="InterPro" id="IPR011096">
    <property type="entry name" value="FTP_domain"/>
</dbReference>
<evidence type="ECO:0000313" key="12">
    <source>
        <dbReference type="Proteomes" id="UP000247345"/>
    </source>
</evidence>
<dbReference type="Gene3D" id="3.10.450.490">
    <property type="match status" value="1"/>
</dbReference>
<evidence type="ECO:0000313" key="11">
    <source>
        <dbReference type="EMBL" id="PQJ69090.1"/>
    </source>
</evidence>
<name>A0A2P6C865_9FLAO</name>
<dbReference type="Pfam" id="PF00041">
    <property type="entry name" value="fn3"/>
    <property type="match status" value="1"/>
</dbReference>
<dbReference type="Pfam" id="PF07504">
    <property type="entry name" value="FTP"/>
    <property type="match status" value="1"/>
</dbReference>
<dbReference type="Pfam" id="PF16403">
    <property type="entry name" value="Bact_surface_Ig-like"/>
    <property type="match status" value="1"/>
</dbReference>
<keyword evidence="2" id="KW-0645">Protease</keyword>
<feature type="chain" id="PRO_5015181334" description="Fibronectin type-III domain-containing protein" evidence="9">
    <location>
        <begin position="25"/>
        <end position="1135"/>
    </location>
</feature>
<keyword evidence="6" id="KW-0862">Zinc</keyword>
<evidence type="ECO:0000256" key="6">
    <source>
        <dbReference type="ARBA" id="ARBA00022833"/>
    </source>
</evidence>
<dbReference type="Gene3D" id="2.60.40.10">
    <property type="entry name" value="Immunoglobulins"/>
    <property type="match status" value="2"/>
</dbReference>
<dbReference type="InterPro" id="IPR026444">
    <property type="entry name" value="Secre_tail"/>
</dbReference>
<dbReference type="InterPro" id="IPR027268">
    <property type="entry name" value="Peptidase_M4/M1_CTD_sf"/>
</dbReference>
<dbReference type="OrthoDB" id="1489153at2"/>
<dbReference type="InterPro" id="IPR013783">
    <property type="entry name" value="Ig-like_fold"/>
</dbReference>
<dbReference type="InterPro" id="IPR001570">
    <property type="entry name" value="Peptidase_M4_C_domain"/>
</dbReference>
<dbReference type="Proteomes" id="UP000247345">
    <property type="component" value="Unassembled WGS sequence"/>
</dbReference>
<dbReference type="CDD" id="cd00063">
    <property type="entry name" value="FN3"/>
    <property type="match status" value="1"/>
</dbReference>
<dbReference type="InterPro" id="IPR036116">
    <property type="entry name" value="FN3_sf"/>
</dbReference>
<feature type="active site" description="Proton donor" evidence="8">
    <location>
        <position position="466"/>
    </location>
</feature>
<dbReference type="PRINTS" id="PR00730">
    <property type="entry name" value="THERMOLYSIN"/>
</dbReference>
<reference evidence="11 12" key="1">
    <citation type="submission" date="2016-12" db="EMBL/GenBank/DDBJ databases">
        <title>Trade-off between light-utilization and light-protection in marine flavobacteria.</title>
        <authorList>
            <person name="Kumagai Y."/>
            <person name="Yoshizawa S."/>
            <person name="Kogure K."/>
            <person name="Iwasaki W."/>
        </authorList>
    </citation>
    <scope>NUCLEOTIDE SEQUENCE [LARGE SCALE GENOMIC DNA]</scope>
    <source>
        <strain evidence="11 12">KCTC 12100</strain>
    </source>
</reference>
<gene>
    <name evidence="11" type="ORF">BTO14_13745</name>
</gene>
<dbReference type="SUPFAM" id="SSF55486">
    <property type="entry name" value="Metalloproteases ('zincins'), catalytic domain"/>
    <property type="match status" value="1"/>
</dbReference>
<dbReference type="InterPro" id="IPR032179">
    <property type="entry name" value="Cry22Aa_Ig-like"/>
</dbReference>
<dbReference type="GO" id="GO:0006508">
    <property type="term" value="P:proteolysis"/>
    <property type="evidence" value="ECO:0007669"/>
    <property type="project" value="UniProtKB-KW"/>
</dbReference>
<dbReference type="PROSITE" id="PS50853">
    <property type="entry name" value="FN3"/>
    <property type="match status" value="1"/>
</dbReference>
<organism evidence="11 12">
    <name type="scientific">Polaribacter butkevichii</name>
    <dbReference type="NCBI Taxonomy" id="218490"/>
    <lineage>
        <taxon>Bacteria</taxon>
        <taxon>Pseudomonadati</taxon>
        <taxon>Bacteroidota</taxon>
        <taxon>Flavobacteriia</taxon>
        <taxon>Flavobacteriales</taxon>
        <taxon>Flavobacteriaceae</taxon>
    </lineage>
</organism>
<dbReference type="PANTHER" id="PTHR33794">
    <property type="entry name" value="BACILLOLYSIN"/>
    <property type="match status" value="1"/>
</dbReference>
<dbReference type="Pfam" id="PF02868">
    <property type="entry name" value="Peptidase_M4_C"/>
    <property type="match status" value="1"/>
</dbReference>
<comment type="similarity">
    <text evidence="1">Belongs to the peptidase M4 family.</text>
</comment>
<evidence type="ECO:0000256" key="4">
    <source>
        <dbReference type="ARBA" id="ARBA00022729"/>
    </source>
</evidence>
<dbReference type="GO" id="GO:0004222">
    <property type="term" value="F:metalloendopeptidase activity"/>
    <property type="evidence" value="ECO:0007669"/>
    <property type="project" value="InterPro"/>
</dbReference>
<evidence type="ECO:0000256" key="3">
    <source>
        <dbReference type="ARBA" id="ARBA00022723"/>
    </source>
</evidence>
<dbReference type="PANTHER" id="PTHR33794:SF1">
    <property type="entry name" value="BACILLOLYSIN"/>
    <property type="match status" value="1"/>
</dbReference>
<proteinExistence type="inferred from homology"/>
<dbReference type="Gene3D" id="3.10.170.10">
    <property type="match status" value="1"/>
</dbReference>
<dbReference type="Gene3D" id="1.10.390.10">
    <property type="entry name" value="Neutral Protease Domain 2"/>
    <property type="match status" value="1"/>
</dbReference>
<evidence type="ECO:0000256" key="9">
    <source>
        <dbReference type="SAM" id="SignalP"/>
    </source>
</evidence>
<keyword evidence="3" id="KW-0479">Metal-binding</keyword>
<dbReference type="Pfam" id="PF01447">
    <property type="entry name" value="Peptidase_M4"/>
    <property type="match status" value="1"/>
</dbReference>
<feature type="signal peptide" evidence="9">
    <location>
        <begin position="1"/>
        <end position="24"/>
    </location>
</feature>
<accession>A0A2P6C865</accession>